<sequence length="167" mass="19231">MAQNELVPGYRIRAGWVMERDVLISFMHKTYEELFPGQDFSHLNQAIELHFAQTTPLWWVEKVEDPQISDFLSSTPRSQPIGCLWMGKAVDQVNGQHHTHIFLLYILPEHRRQGLGSALMEQAEAYAKERGEQQISLQVFCQNTPAIALYDKLGFQALSTWMVKKLS</sequence>
<proteinExistence type="predicted"/>
<evidence type="ECO:0000256" key="2">
    <source>
        <dbReference type="ARBA" id="ARBA00023315"/>
    </source>
</evidence>
<dbReference type="InterPro" id="IPR016181">
    <property type="entry name" value="Acyl_CoA_acyltransferase"/>
</dbReference>
<keyword evidence="2" id="KW-0012">Acyltransferase</keyword>
<dbReference type="SUPFAM" id="SSF55729">
    <property type="entry name" value="Acyl-CoA N-acyltransferases (Nat)"/>
    <property type="match status" value="1"/>
</dbReference>
<keyword evidence="1" id="KW-0808">Transferase</keyword>
<dbReference type="CDD" id="cd04301">
    <property type="entry name" value="NAT_SF"/>
    <property type="match status" value="1"/>
</dbReference>
<dbReference type="InterPro" id="IPR000182">
    <property type="entry name" value="GNAT_dom"/>
</dbReference>
<evidence type="ECO:0000313" key="4">
    <source>
        <dbReference type="EMBL" id="OJJ24152.1"/>
    </source>
</evidence>
<comment type="caution">
    <text evidence="4">The sequence shown here is derived from an EMBL/GenBank/DDBJ whole genome shotgun (WGS) entry which is preliminary data.</text>
</comment>
<dbReference type="Gene3D" id="3.40.630.30">
    <property type="match status" value="1"/>
</dbReference>
<gene>
    <name evidence="4" type="ORF">BI308_17945</name>
</gene>
<dbReference type="PANTHER" id="PTHR43072">
    <property type="entry name" value="N-ACETYLTRANSFERASE"/>
    <property type="match status" value="1"/>
</dbReference>
<dbReference type="STRING" id="1925591.BI308_17945"/>
<evidence type="ECO:0000259" key="3">
    <source>
        <dbReference type="PROSITE" id="PS51186"/>
    </source>
</evidence>
<dbReference type="PANTHER" id="PTHR43072:SF23">
    <property type="entry name" value="UPF0039 PROTEIN C11D3.02C"/>
    <property type="match status" value="1"/>
</dbReference>
<dbReference type="PROSITE" id="PS51186">
    <property type="entry name" value="GNAT"/>
    <property type="match status" value="1"/>
</dbReference>
<dbReference type="AlphaFoldDB" id="A0A1L9QND0"/>
<organism evidence="4 5">
    <name type="scientific">Roseofilum reptotaenium AO1-A</name>
    <dbReference type="NCBI Taxonomy" id="1925591"/>
    <lineage>
        <taxon>Bacteria</taxon>
        <taxon>Bacillati</taxon>
        <taxon>Cyanobacteriota</taxon>
        <taxon>Cyanophyceae</taxon>
        <taxon>Desertifilales</taxon>
        <taxon>Desertifilaceae</taxon>
        <taxon>Roseofilum</taxon>
    </lineage>
</organism>
<dbReference type="GO" id="GO:0016747">
    <property type="term" value="F:acyltransferase activity, transferring groups other than amino-acyl groups"/>
    <property type="evidence" value="ECO:0007669"/>
    <property type="project" value="InterPro"/>
</dbReference>
<dbReference type="EMBL" id="MLAW01000036">
    <property type="protein sequence ID" value="OJJ24152.1"/>
    <property type="molecule type" value="Genomic_DNA"/>
</dbReference>
<accession>A0A1L9QND0</accession>
<evidence type="ECO:0000256" key="1">
    <source>
        <dbReference type="ARBA" id="ARBA00022679"/>
    </source>
</evidence>
<dbReference type="Proteomes" id="UP000183940">
    <property type="component" value="Unassembled WGS sequence"/>
</dbReference>
<keyword evidence="5" id="KW-1185">Reference proteome</keyword>
<name>A0A1L9QND0_9CYAN</name>
<evidence type="ECO:0000313" key="5">
    <source>
        <dbReference type="Proteomes" id="UP000183940"/>
    </source>
</evidence>
<reference evidence="4" key="1">
    <citation type="submission" date="2016-10" db="EMBL/GenBank/DDBJ databases">
        <title>CRISPR-Cas defence system in Roseofilum reptotaenium: evidence of a bacteriophage-cyanobacterium arms race in the coral black band disease.</title>
        <authorList>
            <person name="Buerger P."/>
            <person name="Wood-Charlson E.M."/>
            <person name="Weynberg K.D."/>
            <person name="Willis B."/>
            <person name="Van Oppen M.J."/>
        </authorList>
    </citation>
    <scope>NUCLEOTIDE SEQUENCE [LARGE SCALE GENOMIC DNA]</scope>
    <source>
        <strain evidence="4">AO1-A</strain>
    </source>
</reference>
<protein>
    <submittedName>
        <fullName evidence="4">GNAT family N-acetyltransferase</fullName>
    </submittedName>
</protein>
<dbReference type="Pfam" id="PF00583">
    <property type="entry name" value="Acetyltransf_1"/>
    <property type="match status" value="1"/>
</dbReference>
<feature type="domain" description="N-acetyltransferase" evidence="3">
    <location>
        <begin position="29"/>
        <end position="167"/>
    </location>
</feature>